<dbReference type="InterPro" id="IPR001466">
    <property type="entry name" value="Beta-lactam-related"/>
</dbReference>
<dbReference type="Proteomes" id="UP000568664">
    <property type="component" value="Unassembled WGS sequence"/>
</dbReference>
<dbReference type="Pfam" id="PF00144">
    <property type="entry name" value="Beta-lactamase"/>
    <property type="match status" value="1"/>
</dbReference>
<keyword evidence="1" id="KW-0732">Signal</keyword>
<dbReference type="InterPro" id="IPR050789">
    <property type="entry name" value="Diverse_Enzym_Activities"/>
</dbReference>
<dbReference type="GO" id="GO:0016787">
    <property type="term" value="F:hydrolase activity"/>
    <property type="evidence" value="ECO:0007669"/>
    <property type="project" value="UniProtKB-KW"/>
</dbReference>
<dbReference type="PANTHER" id="PTHR43283">
    <property type="entry name" value="BETA-LACTAMASE-RELATED"/>
    <property type="match status" value="1"/>
</dbReference>
<proteinExistence type="predicted"/>
<dbReference type="SUPFAM" id="SSF56601">
    <property type="entry name" value="beta-lactamase/transpeptidase-like"/>
    <property type="match status" value="1"/>
</dbReference>
<evidence type="ECO:0000313" key="4">
    <source>
        <dbReference type="Proteomes" id="UP000568664"/>
    </source>
</evidence>
<feature type="signal peptide" evidence="1">
    <location>
        <begin position="1"/>
        <end position="23"/>
    </location>
</feature>
<comment type="caution">
    <text evidence="3">The sequence shown here is derived from an EMBL/GenBank/DDBJ whole genome shotgun (WGS) entry which is preliminary data.</text>
</comment>
<evidence type="ECO:0000313" key="3">
    <source>
        <dbReference type="EMBL" id="NMP30232.1"/>
    </source>
</evidence>
<name>A0A7Y0L9G8_9GAMM</name>
<reference evidence="3 4" key="1">
    <citation type="submission" date="2020-04" db="EMBL/GenBank/DDBJ databases">
        <title>Thalassotalea sp. M1531, isolated from the surface of marine red alga.</title>
        <authorList>
            <person name="Pang L."/>
            <person name="Lu D.-C."/>
        </authorList>
    </citation>
    <scope>NUCLEOTIDE SEQUENCE [LARGE SCALE GENOMIC DNA]</scope>
    <source>
        <strain evidence="3 4">M1531</strain>
    </source>
</reference>
<keyword evidence="3" id="KW-0378">Hydrolase</keyword>
<sequence length="395" mass="44283">MLPLKNVCRPVYFSFFLLLALLAGCGGGGGGDKSSTEKVPTSYTYQQPDLLNDGWQVAHIDEFSISPAGLERAVRNVASEASGYRYIDSITIIKGNKIILDENFGRTLDMADGWANNTDPSIHILNSVTKSFASALIGIAIDQDYIQDVNVKVHDYFQHKLPVSNWGEDKANITLKNWLTMRHGYEWDEWDVSYLDNSNLNSQMNNSIDPIYFLLSRPMTTTPGETFAYSTGVSFGLGRLLEHATGQSVTSFMEQNLFSPLGINNYTYWALDGQLHTGSALYLSPRDMAKFGQLFLNEGQWDGQQVISSEWVTESTQRYHDAGDWGYGYQWWNTDFNVNGEQVNSFYADGFGGQYIFVLPSLDAVVVFTGHAYQSSEQAEYRVRSILENDILPAL</sequence>
<dbReference type="RefSeq" id="WP_169073563.1">
    <property type="nucleotide sequence ID" value="NZ_JABBXH010000001.1"/>
</dbReference>
<gene>
    <name evidence="3" type="ORF">HII17_01550</name>
</gene>
<feature type="chain" id="PRO_5031056596" evidence="1">
    <location>
        <begin position="24"/>
        <end position="395"/>
    </location>
</feature>
<dbReference type="EMBL" id="JABBXH010000001">
    <property type="protein sequence ID" value="NMP30232.1"/>
    <property type="molecule type" value="Genomic_DNA"/>
</dbReference>
<evidence type="ECO:0000259" key="2">
    <source>
        <dbReference type="Pfam" id="PF00144"/>
    </source>
</evidence>
<accession>A0A7Y0L9G8</accession>
<organism evidence="3 4">
    <name type="scientific">Thalassotalea algicola</name>
    <dbReference type="NCBI Taxonomy" id="2716224"/>
    <lineage>
        <taxon>Bacteria</taxon>
        <taxon>Pseudomonadati</taxon>
        <taxon>Pseudomonadota</taxon>
        <taxon>Gammaproteobacteria</taxon>
        <taxon>Alteromonadales</taxon>
        <taxon>Colwelliaceae</taxon>
        <taxon>Thalassotalea</taxon>
    </lineage>
</organism>
<evidence type="ECO:0000256" key="1">
    <source>
        <dbReference type="SAM" id="SignalP"/>
    </source>
</evidence>
<dbReference type="InterPro" id="IPR012338">
    <property type="entry name" value="Beta-lactam/transpept-like"/>
</dbReference>
<feature type="domain" description="Beta-lactamase-related" evidence="2">
    <location>
        <begin position="89"/>
        <end position="379"/>
    </location>
</feature>
<keyword evidence="4" id="KW-1185">Reference proteome</keyword>
<dbReference type="Gene3D" id="3.40.710.10">
    <property type="entry name" value="DD-peptidase/beta-lactamase superfamily"/>
    <property type="match status" value="1"/>
</dbReference>
<dbReference type="AlphaFoldDB" id="A0A7Y0L9G8"/>
<dbReference type="PANTHER" id="PTHR43283:SF7">
    <property type="entry name" value="BETA-LACTAMASE-RELATED DOMAIN-CONTAINING PROTEIN"/>
    <property type="match status" value="1"/>
</dbReference>
<dbReference type="PROSITE" id="PS51257">
    <property type="entry name" value="PROKAR_LIPOPROTEIN"/>
    <property type="match status" value="1"/>
</dbReference>
<protein>
    <submittedName>
        <fullName evidence="3">Serine hydrolase</fullName>
    </submittedName>
</protein>